<dbReference type="AlphaFoldDB" id="A0A0N7LYJ7"/>
<accession>A0A0N7LYJ7</accession>
<feature type="compositionally biased region" description="Low complexity" evidence="1">
    <location>
        <begin position="231"/>
        <end position="271"/>
    </location>
</feature>
<dbReference type="Proteomes" id="UP000052022">
    <property type="component" value="Unassembled WGS sequence"/>
</dbReference>
<organism evidence="3 4">
    <name type="scientific">Tritonibacter multivorans</name>
    <dbReference type="NCBI Taxonomy" id="928856"/>
    <lineage>
        <taxon>Bacteria</taxon>
        <taxon>Pseudomonadati</taxon>
        <taxon>Pseudomonadota</taxon>
        <taxon>Alphaproteobacteria</taxon>
        <taxon>Rhodobacterales</taxon>
        <taxon>Paracoccaceae</taxon>
        <taxon>Tritonibacter</taxon>
    </lineage>
</organism>
<evidence type="ECO:0000256" key="1">
    <source>
        <dbReference type="SAM" id="MobiDB-lite"/>
    </source>
</evidence>
<feature type="signal peptide" evidence="2">
    <location>
        <begin position="1"/>
        <end position="32"/>
    </location>
</feature>
<feature type="chain" id="PRO_5006015691" evidence="2">
    <location>
        <begin position="33"/>
        <end position="280"/>
    </location>
</feature>
<reference evidence="3 4" key="1">
    <citation type="submission" date="2015-09" db="EMBL/GenBank/DDBJ databases">
        <authorList>
            <consortium name="Swine Surveillance"/>
        </authorList>
    </citation>
    <scope>NUCLEOTIDE SEQUENCE [LARGE SCALE GENOMIC DNA]</scope>
    <source>
        <strain evidence="3 4">CECT 7557</strain>
    </source>
</reference>
<keyword evidence="2" id="KW-0732">Signal</keyword>
<dbReference type="STRING" id="928856.SAMN04488049_12911"/>
<gene>
    <name evidence="3" type="ORF">TRM7557_00202</name>
</gene>
<evidence type="ECO:0000313" key="4">
    <source>
        <dbReference type="Proteomes" id="UP000052022"/>
    </source>
</evidence>
<evidence type="ECO:0000256" key="2">
    <source>
        <dbReference type="SAM" id="SignalP"/>
    </source>
</evidence>
<sequence>MRPLVSFSPARSFVCAAARLAIVLTLPQIAVAQSAPQVEPDFQPFTLEPITFDVDGTAQEDLVLVAAYEAPAGAPVLVNFGSRSQEAQRTAAGRPAPSIILGRIAPGEEADFGVDALLQDTLDAFIFAYNDVAAREALRSSNPDMFRRLIEGGHIDPPEGQTARALQTELARMNCYRSSIDGLWGGGSRRSVTSYFDTLGNGSSWSDPAPSNALFRSILINGDVTCRVAAAPAPRSTTRTQSRTGASSSSSSRSTSSNTQPTQQAPANNAAEVPRAGVFR</sequence>
<keyword evidence="4" id="KW-1185">Reference proteome</keyword>
<feature type="region of interest" description="Disordered" evidence="1">
    <location>
        <begin position="231"/>
        <end position="280"/>
    </location>
</feature>
<evidence type="ECO:0000313" key="3">
    <source>
        <dbReference type="EMBL" id="CUH75057.1"/>
    </source>
</evidence>
<dbReference type="RefSeq" id="WP_058288369.1">
    <property type="nucleotide sequence ID" value="NZ_CYSD01000006.1"/>
</dbReference>
<dbReference type="EMBL" id="CYSD01000006">
    <property type="protein sequence ID" value="CUH75057.1"/>
    <property type="molecule type" value="Genomic_DNA"/>
</dbReference>
<proteinExistence type="predicted"/>
<protein>
    <submittedName>
        <fullName evidence="3">Uncharacterized protein</fullName>
    </submittedName>
</protein>
<name>A0A0N7LYJ7_9RHOB</name>